<dbReference type="AlphaFoldDB" id="A0AAV7I2S0"/>
<accession>A0AAV7I2S0</accession>
<reference evidence="2 3" key="1">
    <citation type="journal article" date="2021" name="J. Hered.">
        <title>A chromosome-level genome assembly of the parasitoid wasp, Cotesia glomerata (Hymenoptera: Braconidae).</title>
        <authorList>
            <person name="Pinto B.J."/>
            <person name="Weis J.J."/>
            <person name="Gamble T."/>
            <person name="Ode P.J."/>
            <person name="Paul R."/>
            <person name="Zaspel J.M."/>
        </authorList>
    </citation>
    <scope>NUCLEOTIDE SEQUENCE [LARGE SCALE GENOMIC DNA]</scope>
    <source>
        <strain evidence="2">CgM1</strain>
    </source>
</reference>
<feature type="compositionally biased region" description="Low complexity" evidence="1">
    <location>
        <begin position="1"/>
        <end position="10"/>
    </location>
</feature>
<organism evidence="2 3">
    <name type="scientific">Cotesia glomerata</name>
    <name type="common">Lepidopteran parasitic wasp</name>
    <name type="synonym">Apanteles glomeratus</name>
    <dbReference type="NCBI Taxonomy" id="32391"/>
    <lineage>
        <taxon>Eukaryota</taxon>
        <taxon>Metazoa</taxon>
        <taxon>Ecdysozoa</taxon>
        <taxon>Arthropoda</taxon>
        <taxon>Hexapoda</taxon>
        <taxon>Insecta</taxon>
        <taxon>Pterygota</taxon>
        <taxon>Neoptera</taxon>
        <taxon>Endopterygota</taxon>
        <taxon>Hymenoptera</taxon>
        <taxon>Apocrita</taxon>
        <taxon>Ichneumonoidea</taxon>
        <taxon>Braconidae</taxon>
        <taxon>Microgastrinae</taxon>
        <taxon>Cotesia</taxon>
    </lineage>
</organism>
<name>A0AAV7I2S0_COTGL</name>
<evidence type="ECO:0000313" key="2">
    <source>
        <dbReference type="EMBL" id="KAH0540154.1"/>
    </source>
</evidence>
<feature type="compositionally biased region" description="Acidic residues" evidence="1">
    <location>
        <begin position="157"/>
        <end position="224"/>
    </location>
</feature>
<protein>
    <submittedName>
        <fullName evidence="2">Uncharacterized protein</fullName>
    </submittedName>
</protein>
<keyword evidence="3" id="KW-1185">Reference proteome</keyword>
<evidence type="ECO:0000256" key="1">
    <source>
        <dbReference type="SAM" id="MobiDB-lite"/>
    </source>
</evidence>
<dbReference type="Proteomes" id="UP000826195">
    <property type="component" value="Unassembled WGS sequence"/>
</dbReference>
<sequence>MGPAAIAAAAADHDGGVDTDENQDVHENEKVIADLDNGEVVGAGKSDDVVVKNNFEDYAGDLGANQNVVNEDYDDPDGHNLVGNEGVIADRDYGEDVDAGRNDAIDNPVEDDIENVGANKIVLDKDNDDAGNDNGLVVADIHRNGDISISPNNDRADNDDNNNDNDDNDDDDDDNDDDEEDDDEEDDDEEDDDEEDDDEEDDDEEDDDEEDDDGEDDDDSESTELIEGSNVFISNKTLVLINKKYLNNPKKIVTILLLRLAGRKNLEEMTLKGRRGKAVPKNILKNIKKFMLRKSSSENKLSDYEFNRCVTLFLGNLRLLKAKKIKRKIEAQEKN</sequence>
<proteinExistence type="predicted"/>
<comment type="caution">
    <text evidence="2">The sequence shown here is derived from an EMBL/GenBank/DDBJ whole genome shotgun (WGS) entry which is preliminary data.</text>
</comment>
<dbReference type="EMBL" id="JAHXZJ010002609">
    <property type="protein sequence ID" value="KAH0540154.1"/>
    <property type="molecule type" value="Genomic_DNA"/>
</dbReference>
<gene>
    <name evidence="2" type="ORF">KQX54_013509</name>
</gene>
<feature type="region of interest" description="Disordered" evidence="1">
    <location>
        <begin position="145"/>
        <end position="227"/>
    </location>
</feature>
<feature type="region of interest" description="Disordered" evidence="1">
    <location>
        <begin position="1"/>
        <end position="23"/>
    </location>
</feature>
<evidence type="ECO:0000313" key="3">
    <source>
        <dbReference type="Proteomes" id="UP000826195"/>
    </source>
</evidence>